<dbReference type="PANTHER" id="PTHR46112:SF2">
    <property type="entry name" value="XAA-PRO AMINOPEPTIDASE P-RELATED"/>
    <property type="match status" value="1"/>
</dbReference>
<dbReference type="InterPro" id="IPR001714">
    <property type="entry name" value="Pept_M24_MAP"/>
</dbReference>
<dbReference type="SUPFAM" id="SSF55920">
    <property type="entry name" value="Creatinase/aminopeptidase"/>
    <property type="match status" value="1"/>
</dbReference>
<reference evidence="3" key="1">
    <citation type="submission" date="2016-01" db="EMBL/GenBank/DDBJ databases">
        <authorList>
            <person name="Peeters C."/>
        </authorList>
    </citation>
    <scope>NUCLEOTIDE SEQUENCE</scope>
    <source>
        <strain evidence="3">LMG 29321</strain>
    </source>
</reference>
<dbReference type="PRINTS" id="PR00599">
    <property type="entry name" value="MAPEPTIDASE"/>
</dbReference>
<name>A0A158EBZ8_9BURK</name>
<feature type="domain" description="Creatinase N-terminal" evidence="2">
    <location>
        <begin position="1"/>
        <end position="137"/>
    </location>
</feature>
<feature type="domain" description="Peptidase M24" evidence="1">
    <location>
        <begin position="144"/>
        <end position="347"/>
    </location>
</feature>
<proteinExistence type="predicted"/>
<evidence type="ECO:0000313" key="4">
    <source>
        <dbReference type="Proteomes" id="UP000071859"/>
    </source>
</evidence>
<dbReference type="CDD" id="cd01066">
    <property type="entry name" value="APP_MetAP"/>
    <property type="match status" value="1"/>
</dbReference>
<dbReference type="InterPro" id="IPR000994">
    <property type="entry name" value="Pept_M24"/>
</dbReference>
<dbReference type="Gene3D" id="3.90.230.10">
    <property type="entry name" value="Creatinase/methionine aminopeptidase superfamily"/>
    <property type="match status" value="1"/>
</dbReference>
<keyword evidence="3" id="KW-0378">Hydrolase</keyword>
<evidence type="ECO:0000259" key="2">
    <source>
        <dbReference type="Pfam" id="PF01321"/>
    </source>
</evidence>
<dbReference type="InterPro" id="IPR036005">
    <property type="entry name" value="Creatinase/aminopeptidase-like"/>
</dbReference>
<dbReference type="SUPFAM" id="SSF53092">
    <property type="entry name" value="Creatinase/prolidase N-terminal domain"/>
    <property type="match status" value="1"/>
</dbReference>
<evidence type="ECO:0000313" key="3">
    <source>
        <dbReference type="EMBL" id="SAL04304.1"/>
    </source>
</evidence>
<keyword evidence="3" id="KW-0031">Aminopeptidase</keyword>
<dbReference type="InterPro" id="IPR050659">
    <property type="entry name" value="Peptidase_M24B"/>
</dbReference>
<dbReference type="EMBL" id="FCOX02000061">
    <property type="protein sequence ID" value="SAL04304.1"/>
    <property type="molecule type" value="Genomic_DNA"/>
</dbReference>
<keyword evidence="4" id="KW-1185">Reference proteome</keyword>
<dbReference type="InterPro" id="IPR000587">
    <property type="entry name" value="Creatinase_N"/>
</dbReference>
<sequence>MRSSELDALVLTAPSNFRYFTGLDSQFWESPARPWFLVIPASGVSLAVIPAIAEVAVRQCFVGSIQSWPSPRPEDEGVTLLASVLQSVSRRFGRIGFELGRESALRMPVLDFMRVRELLSGVEVVDGSPCIWNVRNIKSQAEIEKIRAAAGIVSRAFEVVPSYAKTGMTEAEVCRDLTIDVLRGGAHTVPYVACASGEGGYDQIIARGSSKAIRDGDVLIMDVGATVDGYFCDFDRNYAVGRVSDAALRAQDAVWRATEAGIAAARPGLKVSDLWKTMMAVLHEAGMRGNNAGRLGHGLGLQLTEPPSHCEADEAVLKPGMVITIEPGMEYAPGKLIVHEENIAITEDGFPDLLTVRAPREMWRID</sequence>
<evidence type="ECO:0000259" key="1">
    <source>
        <dbReference type="Pfam" id="PF00557"/>
    </source>
</evidence>
<dbReference type="Gene3D" id="3.40.350.10">
    <property type="entry name" value="Creatinase/prolidase N-terminal domain"/>
    <property type="match status" value="1"/>
</dbReference>
<dbReference type="AlphaFoldDB" id="A0A158EBZ8"/>
<comment type="caution">
    <text evidence="3">The sequence shown here is derived from an EMBL/GenBank/DDBJ whole genome shotgun (WGS) entry which is preliminary data.</text>
</comment>
<dbReference type="Pfam" id="PF00557">
    <property type="entry name" value="Peptidase_M24"/>
    <property type="match status" value="1"/>
</dbReference>
<keyword evidence="3" id="KW-0645">Protease</keyword>
<gene>
    <name evidence="3" type="ORF">AWB78_06897</name>
</gene>
<dbReference type="GO" id="GO:0008235">
    <property type="term" value="F:metalloexopeptidase activity"/>
    <property type="evidence" value="ECO:0007669"/>
    <property type="project" value="UniProtKB-ARBA"/>
</dbReference>
<dbReference type="Pfam" id="PF01321">
    <property type="entry name" value="Creatinase_N"/>
    <property type="match status" value="1"/>
</dbReference>
<accession>A0A158EBZ8</accession>
<organism evidence="3 4">
    <name type="scientific">Caballeronia calidae</name>
    <dbReference type="NCBI Taxonomy" id="1777139"/>
    <lineage>
        <taxon>Bacteria</taxon>
        <taxon>Pseudomonadati</taxon>
        <taxon>Pseudomonadota</taxon>
        <taxon>Betaproteobacteria</taxon>
        <taxon>Burkholderiales</taxon>
        <taxon>Burkholderiaceae</taxon>
        <taxon>Caballeronia</taxon>
    </lineage>
</organism>
<protein>
    <submittedName>
        <fullName evidence="3">Methionine aminopeptidase, type I</fullName>
    </submittedName>
</protein>
<dbReference type="PANTHER" id="PTHR46112">
    <property type="entry name" value="AMINOPEPTIDASE"/>
    <property type="match status" value="1"/>
</dbReference>
<dbReference type="InterPro" id="IPR029149">
    <property type="entry name" value="Creatin/AminoP/Spt16_N"/>
</dbReference>
<dbReference type="GO" id="GO:0004177">
    <property type="term" value="F:aminopeptidase activity"/>
    <property type="evidence" value="ECO:0007669"/>
    <property type="project" value="UniProtKB-KW"/>
</dbReference>
<dbReference type="Proteomes" id="UP000071859">
    <property type="component" value="Unassembled WGS sequence"/>
</dbReference>